<evidence type="ECO:0000256" key="1">
    <source>
        <dbReference type="SAM" id="MobiDB-lite"/>
    </source>
</evidence>
<proteinExistence type="predicted"/>
<sequence length="407" mass="44720">MALQFQTSRDKAVNASRARLASGSYSENNPYRNQDYMAGYSRWNWFTDTLGLTNYAGQRAQENQLAADQWESEYRLSLEDRDYNNEANTAARMRAAGMNPDLLGVNAGQSQTANNEAGAQVAPTAGQGSFAQSMQTIGQALSMAMSVYSGVVNIQNSVFDADLTKFQGLEKGNQNDLVSLLVGRIPEDSLGDVLSHPSKLRSYVNELTSPDDNGFASTLHDWLNRSLPYRDRRIKDMANRRLLSYVGSSQFQSDVLSSIGSRSRSKVDAARVYAQENALRDLSGEDDVSSVLKDIAREMFASEKTALRASRSSDLKTIEYNNSYDATLEAQASNANNRASKQKFEIQSAMTQPLTRVMNVLARKSENGNVFASTALISFMILNNLSGGASQSVDARGRKKTDMSIGF</sequence>
<dbReference type="EMBL" id="PP511336">
    <property type="protein sequence ID" value="XCD03267.1"/>
    <property type="molecule type" value="Genomic_DNA"/>
</dbReference>
<feature type="region of interest" description="Disordered" evidence="1">
    <location>
        <begin position="388"/>
        <end position="407"/>
    </location>
</feature>
<protein>
    <submittedName>
        <fullName evidence="2">DNA pilot protein</fullName>
    </submittedName>
</protein>
<reference evidence="2" key="1">
    <citation type="submission" date="2024-03" db="EMBL/GenBank/DDBJ databases">
        <title>Diverse circular DNA viruses in blood, oral, and fecal samples of captive lemurs.</title>
        <authorList>
            <person name="Paietta E.N."/>
            <person name="Kraberger S."/>
            <person name="Lund M.C."/>
            <person name="Custer J.M."/>
            <person name="Vargas K.M."/>
            <person name="Ehmke E.E."/>
            <person name="Yoder A.D."/>
            <person name="Varsani A."/>
        </authorList>
    </citation>
    <scope>NUCLEOTIDE SEQUENCE</scope>
    <source>
        <strain evidence="2">Duke_18_37</strain>
        <strain evidence="3">Duke_23FS_27</strain>
    </source>
</reference>
<organism evidence="2">
    <name type="scientific">Dulem virus 229</name>
    <dbReference type="NCBI Taxonomy" id="3145706"/>
    <lineage>
        <taxon>Viruses</taxon>
        <taxon>Monodnaviria</taxon>
        <taxon>Sangervirae</taxon>
        <taxon>Phixviricota</taxon>
        <taxon>Malgrandaviricetes</taxon>
        <taxon>Petitvirales</taxon>
        <taxon>Microviridae</taxon>
        <taxon>Microvirus</taxon>
    </lineage>
</organism>
<accession>A0AAU8AUZ4</accession>
<evidence type="ECO:0000313" key="2">
    <source>
        <dbReference type="EMBL" id="XCD03267.1"/>
    </source>
</evidence>
<dbReference type="EMBL" id="PP511456">
    <property type="protein sequence ID" value="XCD04406.1"/>
    <property type="molecule type" value="Genomic_DNA"/>
</dbReference>
<evidence type="ECO:0000313" key="3">
    <source>
        <dbReference type="EMBL" id="XCD04406.1"/>
    </source>
</evidence>
<name>A0AAU8AUZ4_9VIRU</name>